<keyword evidence="1" id="KW-0472">Membrane</keyword>
<protein>
    <submittedName>
        <fullName evidence="2">Uncharacterized protein</fullName>
    </submittedName>
</protein>
<keyword evidence="1" id="KW-0812">Transmembrane</keyword>
<evidence type="ECO:0000313" key="2">
    <source>
        <dbReference type="EMBL" id="KAF2139296.1"/>
    </source>
</evidence>
<evidence type="ECO:0000256" key="1">
    <source>
        <dbReference type="SAM" id="Phobius"/>
    </source>
</evidence>
<keyword evidence="3" id="KW-1185">Reference proteome</keyword>
<reference evidence="2" key="1">
    <citation type="journal article" date="2020" name="Stud. Mycol.">
        <title>101 Dothideomycetes genomes: a test case for predicting lifestyles and emergence of pathogens.</title>
        <authorList>
            <person name="Haridas S."/>
            <person name="Albert R."/>
            <person name="Binder M."/>
            <person name="Bloem J."/>
            <person name="Labutti K."/>
            <person name="Salamov A."/>
            <person name="Andreopoulos B."/>
            <person name="Baker S."/>
            <person name="Barry K."/>
            <person name="Bills G."/>
            <person name="Bluhm B."/>
            <person name="Cannon C."/>
            <person name="Castanera R."/>
            <person name="Culley D."/>
            <person name="Daum C."/>
            <person name="Ezra D."/>
            <person name="Gonzalez J."/>
            <person name="Henrissat B."/>
            <person name="Kuo A."/>
            <person name="Liang C."/>
            <person name="Lipzen A."/>
            <person name="Lutzoni F."/>
            <person name="Magnuson J."/>
            <person name="Mondo S."/>
            <person name="Nolan M."/>
            <person name="Ohm R."/>
            <person name="Pangilinan J."/>
            <person name="Park H.-J."/>
            <person name="Ramirez L."/>
            <person name="Alfaro M."/>
            <person name="Sun H."/>
            <person name="Tritt A."/>
            <person name="Yoshinaga Y."/>
            <person name="Zwiers L.-H."/>
            <person name="Turgeon B."/>
            <person name="Goodwin S."/>
            <person name="Spatafora J."/>
            <person name="Crous P."/>
            <person name="Grigoriev I."/>
        </authorList>
    </citation>
    <scope>NUCLEOTIDE SEQUENCE</scope>
    <source>
        <strain evidence="2">CBS 121167</strain>
    </source>
</reference>
<dbReference type="AlphaFoldDB" id="A0A6A6B5Z9"/>
<sequence length="162" mass="17642">MTMITTMTRRTSESKRMINRSERARGYDECLLLLPHLSYVLLCLFFFFIQLPKDVYCPGSTTLLSGTNSGMGSQISFVTTLSCRSRMDVMLSEAVLLPASVTGPGAASAGQRLAALACRSSGSNIYLEASNSWFMKELAPFPPRDRLVRISSVGSTGGIKVL</sequence>
<proteinExistence type="predicted"/>
<organism evidence="2 3">
    <name type="scientific">Aplosporella prunicola CBS 121167</name>
    <dbReference type="NCBI Taxonomy" id="1176127"/>
    <lineage>
        <taxon>Eukaryota</taxon>
        <taxon>Fungi</taxon>
        <taxon>Dikarya</taxon>
        <taxon>Ascomycota</taxon>
        <taxon>Pezizomycotina</taxon>
        <taxon>Dothideomycetes</taxon>
        <taxon>Dothideomycetes incertae sedis</taxon>
        <taxon>Botryosphaeriales</taxon>
        <taxon>Aplosporellaceae</taxon>
        <taxon>Aplosporella</taxon>
    </lineage>
</organism>
<accession>A0A6A6B5Z9</accession>
<keyword evidence="1" id="KW-1133">Transmembrane helix</keyword>
<dbReference type="EMBL" id="ML995493">
    <property type="protein sequence ID" value="KAF2139296.1"/>
    <property type="molecule type" value="Genomic_DNA"/>
</dbReference>
<name>A0A6A6B5Z9_9PEZI</name>
<gene>
    <name evidence="2" type="ORF">K452DRAFT_74924</name>
</gene>
<dbReference type="GeneID" id="54304600"/>
<dbReference type="Proteomes" id="UP000799438">
    <property type="component" value="Unassembled WGS sequence"/>
</dbReference>
<feature type="transmembrane region" description="Helical" evidence="1">
    <location>
        <begin position="30"/>
        <end position="49"/>
    </location>
</feature>
<dbReference type="RefSeq" id="XP_033395009.1">
    <property type="nucleotide sequence ID" value="XM_033547093.1"/>
</dbReference>
<evidence type="ECO:0000313" key="3">
    <source>
        <dbReference type="Proteomes" id="UP000799438"/>
    </source>
</evidence>